<proteinExistence type="predicted"/>
<evidence type="ECO:0000256" key="2">
    <source>
        <dbReference type="SAM" id="MobiDB-lite"/>
    </source>
</evidence>
<dbReference type="OrthoDB" id="435283at2759"/>
<protein>
    <recommendedName>
        <fullName evidence="3">EF-hand domain-containing protein</fullName>
    </recommendedName>
</protein>
<evidence type="ECO:0000313" key="4">
    <source>
        <dbReference type="EMBL" id="CAE7773752.1"/>
    </source>
</evidence>
<feature type="compositionally biased region" description="Low complexity" evidence="2">
    <location>
        <begin position="115"/>
        <end position="138"/>
    </location>
</feature>
<evidence type="ECO:0000259" key="3">
    <source>
        <dbReference type="PROSITE" id="PS50222"/>
    </source>
</evidence>
<gene>
    <name evidence="4" type="ORF">SPIL2461_LOCUS22851</name>
</gene>
<dbReference type="GO" id="GO:0005509">
    <property type="term" value="F:calcium ion binding"/>
    <property type="evidence" value="ECO:0007669"/>
    <property type="project" value="InterPro"/>
</dbReference>
<dbReference type="PROSITE" id="PS50222">
    <property type="entry name" value="EF_HAND_2"/>
    <property type="match status" value="1"/>
</dbReference>
<reference evidence="4" key="1">
    <citation type="submission" date="2021-02" db="EMBL/GenBank/DDBJ databases">
        <authorList>
            <person name="Dougan E. K."/>
            <person name="Rhodes N."/>
            <person name="Thang M."/>
            <person name="Chan C."/>
        </authorList>
    </citation>
    <scope>NUCLEOTIDE SEQUENCE</scope>
</reference>
<keyword evidence="5" id="KW-1185">Reference proteome</keyword>
<feature type="domain" description="EF-hand" evidence="3">
    <location>
        <begin position="269"/>
        <end position="304"/>
    </location>
</feature>
<accession>A0A812YFV3</accession>
<feature type="coiled-coil region" evidence="1">
    <location>
        <begin position="462"/>
        <end position="489"/>
    </location>
</feature>
<dbReference type="EMBL" id="CAJNIZ010047693">
    <property type="protein sequence ID" value="CAE7773752.1"/>
    <property type="molecule type" value="Genomic_DNA"/>
</dbReference>
<name>A0A812YFV3_SYMPI</name>
<comment type="caution">
    <text evidence="4">The sequence shown here is derived from an EMBL/GenBank/DDBJ whole genome shotgun (WGS) entry which is preliminary data.</text>
</comment>
<feature type="compositionally biased region" description="Basic and acidic residues" evidence="2">
    <location>
        <begin position="77"/>
        <end position="101"/>
    </location>
</feature>
<dbReference type="Proteomes" id="UP000649617">
    <property type="component" value="Unassembled WGS sequence"/>
</dbReference>
<dbReference type="AlphaFoldDB" id="A0A812YFV3"/>
<feature type="region of interest" description="Disordered" evidence="2">
    <location>
        <begin position="1"/>
        <end position="166"/>
    </location>
</feature>
<organism evidence="4 5">
    <name type="scientific">Symbiodinium pilosum</name>
    <name type="common">Dinoflagellate</name>
    <dbReference type="NCBI Taxonomy" id="2952"/>
    <lineage>
        <taxon>Eukaryota</taxon>
        <taxon>Sar</taxon>
        <taxon>Alveolata</taxon>
        <taxon>Dinophyceae</taxon>
        <taxon>Suessiales</taxon>
        <taxon>Symbiodiniaceae</taxon>
        <taxon>Symbiodinium</taxon>
    </lineage>
</organism>
<evidence type="ECO:0000256" key="1">
    <source>
        <dbReference type="SAM" id="Coils"/>
    </source>
</evidence>
<keyword evidence="1" id="KW-0175">Coiled coil</keyword>
<sequence>MARARPGSRGRFYTESSHAPFVQPPPVGTPRGLRTKTIYGSCEGTKIAPSVFRPEVPTAESLSDNVLDDDCASTSDSRARPEPRMSTRPDSRNSVRSRRADSSTGGVPCSPRLIPPGSRSSSKSGKSRSPSSAGSASKESNGATLPALSAKKSSVSSESDRPGQVRRRLSFAKETLGDVALAIREEEPDLEWLEDSWSRILAGWKSTTDGKQQVDGTLGMPKAMEWVKLFDPAGHMKIQQTRSASDYRKVRVPVPAFLTAAIFLSSSISKKQKLRFLLGVFDENDSGTFEITEFISMISSFFFGIGCVFSMPNLDKSATTRQNYGRQIFRRILGFAEVKMASEAERVMLAQGSVPLAIIEEWFLGETGDPLAIPFALFLERFSVRGIDDDPELFEDEDRKFRLSHVAPVQPPMETAASLDSSFLRRSQIRTVRDLFNWCWSNRHFAISHAEASQIVGSAIAAEFWIGKLRQALEEMETLREDGARLNLSIFLKKICPRASARHVRMFQTWLKELDQLEDLRKQLHSGRRLQQAHAAFTSLPVLPAPIRQELLQDYHRVEIIKATPMSKDDYIAAMCPEEYRSAEVNSLVDGVVAEFLTLQVGKVEALLAAKEALFAEDTSMNKVDQSYSRC</sequence>
<evidence type="ECO:0000313" key="5">
    <source>
        <dbReference type="Proteomes" id="UP000649617"/>
    </source>
</evidence>
<dbReference type="InterPro" id="IPR002048">
    <property type="entry name" value="EF_hand_dom"/>
</dbReference>